<evidence type="ECO:0000313" key="3">
    <source>
        <dbReference type="Proteomes" id="UP000287651"/>
    </source>
</evidence>
<gene>
    <name evidence="2" type="ORF">B296_00020501</name>
</gene>
<sequence>MAKRQLSSYRTRTSARRRQAPRVSAIKTGFFGSKDAKGEETGIRSWPSAGGAAADRRISIPSWATKKGRGERYEIKEKSLTTTNDLLRTVTGNLSTSGLSIASLTVSLSCDWLLLVRFSE</sequence>
<evidence type="ECO:0000256" key="1">
    <source>
        <dbReference type="SAM" id="MobiDB-lite"/>
    </source>
</evidence>
<comment type="caution">
    <text evidence="2">The sequence shown here is derived from an EMBL/GenBank/DDBJ whole genome shotgun (WGS) entry which is preliminary data.</text>
</comment>
<dbReference type="AlphaFoldDB" id="A0A427ABQ4"/>
<dbReference type="EMBL" id="AMZH03003030">
    <property type="protein sequence ID" value="RRT73653.1"/>
    <property type="molecule type" value="Genomic_DNA"/>
</dbReference>
<reference evidence="2 3" key="1">
    <citation type="journal article" date="2014" name="Agronomy (Basel)">
        <title>A Draft Genome Sequence for Ensete ventricosum, the Drought-Tolerant Tree Against Hunger.</title>
        <authorList>
            <person name="Harrison J."/>
            <person name="Moore K.A."/>
            <person name="Paszkiewicz K."/>
            <person name="Jones T."/>
            <person name="Grant M."/>
            <person name="Ambacheew D."/>
            <person name="Muzemil S."/>
            <person name="Studholme D.J."/>
        </authorList>
    </citation>
    <scope>NUCLEOTIDE SEQUENCE [LARGE SCALE GENOMIC DNA]</scope>
</reference>
<accession>A0A427ABQ4</accession>
<protein>
    <submittedName>
        <fullName evidence="2">Uncharacterized protein</fullName>
    </submittedName>
</protein>
<dbReference type="Proteomes" id="UP000287651">
    <property type="component" value="Unassembled WGS sequence"/>
</dbReference>
<name>A0A427ABQ4_ENSVE</name>
<organism evidence="2 3">
    <name type="scientific">Ensete ventricosum</name>
    <name type="common">Abyssinian banana</name>
    <name type="synonym">Musa ensete</name>
    <dbReference type="NCBI Taxonomy" id="4639"/>
    <lineage>
        <taxon>Eukaryota</taxon>
        <taxon>Viridiplantae</taxon>
        <taxon>Streptophyta</taxon>
        <taxon>Embryophyta</taxon>
        <taxon>Tracheophyta</taxon>
        <taxon>Spermatophyta</taxon>
        <taxon>Magnoliopsida</taxon>
        <taxon>Liliopsida</taxon>
        <taxon>Zingiberales</taxon>
        <taxon>Musaceae</taxon>
        <taxon>Ensete</taxon>
    </lineage>
</organism>
<feature type="region of interest" description="Disordered" evidence="1">
    <location>
        <begin position="1"/>
        <end position="21"/>
    </location>
</feature>
<evidence type="ECO:0000313" key="2">
    <source>
        <dbReference type="EMBL" id="RRT73653.1"/>
    </source>
</evidence>
<proteinExistence type="predicted"/>